<evidence type="ECO:0008006" key="4">
    <source>
        <dbReference type="Google" id="ProtNLM"/>
    </source>
</evidence>
<dbReference type="SUPFAM" id="SSF46565">
    <property type="entry name" value="Chaperone J-domain"/>
    <property type="match status" value="1"/>
</dbReference>
<dbReference type="EMBL" id="JABTTQ020001270">
    <property type="protein sequence ID" value="KAK6132274.1"/>
    <property type="molecule type" value="Genomic_DNA"/>
</dbReference>
<name>A0ABR0VDI9_REHGL</name>
<accession>A0ABR0VDI9</accession>
<comment type="caution">
    <text evidence="2">The sequence shown here is derived from an EMBL/GenBank/DDBJ whole genome shotgun (WGS) entry which is preliminary data.</text>
</comment>
<gene>
    <name evidence="2" type="ORF">DH2020_033974</name>
</gene>
<keyword evidence="3" id="KW-1185">Reference proteome</keyword>
<protein>
    <recommendedName>
        <fullName evidence="4">Auxilin-related protein</fullName>
    </recommendedName>
</protein>
<organism evidence="2 3">
    <name type="scientific">Rehmannia glutinosa</name>
    <name type="common">Chinese foxglove</name>
    <dbReference type="NCBI Taxonomy" id="99300"/>
    <lineage>
        <taxon>Eukaryota</taxon>
        <taxon>Viridiplantae</taxon>
        <taxon>Streptophyta</taxon>
        <taxon>Embryophyta</taxon>
        <taxon>Tracheophyta</taxon>
        <taxon>Spermatophyta</taxon>
        <taxon>Magnoliopsida</taxon>
        <taxon>eudicotyledons</taxon>
        <taxon>Gunneridae</taxon>
        <taxon>Pentapetalae</taxon>
        <taxon>asterids</taxon>
        <taxon>lamiids</taxon>
        <taxon>Lamiales</taxon>
        <taxon>Orobanchaceae</taxon>
        <taxon>Rehmannieae</taxon>
        <taxon>Rehmannia</taxon>
    </lineage>
</organism>
<proteinExistence type="predicted"/>
<feature type="compositionally biased region" description="Polar residues" evidence="1">
    <location>
        <begin position="223"/>
        <end position="242"/>
    </location>
</feature>
<sequence length="569" mass="62160">MDEFGVLVESIGFKAHGKSAPMAKLKPKSESHFAGNTSINTPVFNDLSSLPVDELDGIFKSNLNIDKTRESQNSVGGHDIFGGPVSSSNQYGEIDLESVLNSSSNRANDSNSNLRNSVGSNAYDDLLGSQSRHNDSVDDLLGSFGVSSSEKQDNKESGFDDLIPGFGGASPSNEGRLSETAIGTVVQLFLLGKLSRSPEIVIIPLQCFFNTLSNCTMHVRVQSKTVPSPESNGRSSNPSSTLGDDPFLVFESSVSQSDASWSFTGPSEQDTGKDSIQSSLDELDDFAMGRGQNDSRTDGKGTTISKPSAGTASNGFENVDELDAFFGAGVQQNHAAPTSSTQDSQFDIFFGEEKGPGGKQTSGSSFNTKETYSATNIVDNFTALFGDVATSSEEFQEIEGEPEERRRARLNRHTRMNARVAEALAEKNQRDLQSQHEQEEKRRLAETLDNDIRCWAAGKEGNLRALLSSLQQVLWPECGWRPVSLTDMITSDSVKKVYKKATLYVHPDKVQQKGATLHQKYIAEKVFDLLKLCLCCNRKPGTNSAQKNLDEFRRMNPWDLLLIVEKKQV</sequence>
<feature type="region of interest" description="Disordered" evidence="1">
    <location>
        <begin position="143"/>
        <end position="174"/>
    </location>
</feature>
<dbReference type="InterPro" id="IPR036869">
    <property type="entry name" value="J_dom_sf"/>
</dbReference>
<evidence type="ECO:0000256" key="1">
    <source>
        <dbReference type="SAM" id="MobiDB-lite"/>
    </source>
</evidence>
<feature type="compositionally biased region" description="Polar residues" evidence="1">
    <location>
        <begin position="300"/>
        <end position="315"/>
    </location>
</feature>
<feature type="region of interest" description="Disordered" evidence="1">
    <location>
        <begin position="223"/>
        <end position="246"/>
    </location>
</feature>
<evidence type="ECO:0000313" key="2">
    <source>
        <dbReference type="EMBL" id="KAK6132274.1"/>
    </source>
</evidence>
<feature type="region of interest" description="Disordered" evidence="1">
    <location>
        <begin position="286"/>
        <end position="315"/>
    </location>
</feature>
<dbReference type="PANTHER" id="PTHR23172">
    <property type="entry name" value="AUXILIN/CYCLIN G-ASSOCIATED KINASE-RELATED"/>
    <property type="match status" value="1"/>
</dbReference>
<evidence type="ECO:0000313" key="3">
    <source>
        <dbReference type="Proteomes" id="UP001318860"/>
    </source>
</evidence>
<dbReference type="Gene3D" id="1.10.287.110">
    <property type="entry name" value="DnaJ domain"/>
    <property type="match status" value="1"/>
</dbReference>
<dbReference type="Proteomes" id="UP001318860">
    <property type="component" value="Unassembled WGS sequence"/>
</dbReference>
<reference evidence="2 3" key="1">
    <citation type="journal article" date="2021" name="Comput. Struct. Biotechnol. J.">
        <title>De novo genome assembly of the potent medicinal plant Rehmannia glutinosa using nanopore technology.</title>
        <authorList>
            <person name="Ma L."/>
            <person name="Dong C."/>
            <person name="Song C."/>
            <person name="Wang X."/>
            <person name="Zheng X."/>
            <person name="Niu Y."/>
            <person name="Chen S."/>
            <person name="Feng W."/>
        </authorList>
    </citation>
    <scope>NUCLEOTIDE SEQUENCE [LARGE SCALE GENOMIC DNA]</scope>
    <source>
        <strain evidence="2">DH-2019</strain>
    </source>
</reference>
<dbReference type="PANTHER" id="PTHR23172:SF76">
    <property type="entry name" value="AUXILIN-RELATED PROTEIN 1-LIKE"/>
    <property type="match status" value="1"/>
</dbReference>